<evidence type="ECO:0000256" key="3">
    <source>
        <dbReference type="ARBA" id="ARBA00022741"/>
    </source>
</evidence>
<keyword evidence="10" id="KW-0238">DNA-binding</keyword>
<evidence type="ECO:0000256" key="4">
    <source>
        <dbReference type="ARBA" id="ARBA00022763"/>
    </source>
</evidence>
<evidence type="ECO:0000313" key="16">
    <source>
        <dbReference type="Proteomes" id="UP000297475"/>
    </source>
</evidence>
<keyword evidence="6 15" id="KW-0347">Helicase</keyword>
<gene>
    <name evidence="15" type="ORF">E4656_08520</name>
</gene>
<evidence type="ECO:0000259" key="14">
    <source>
        <dbReference type="PROSITE" id="PS51193"/>
    </source>
</evidence>
<dbReference type="GO" id="GO:0006281">
    <property type="term" value="P:DNA repair"/>
    <property type="evidence" value="ECO:0007669"/>
    <property type="project" value="UniProtKB-KW"/>
</dbReference>
<dbReference type="Gene3D" id="1.10.275.40">
    <property type="match status" value="1"/>
</dbReference>
<evidence type="ECO:0000256" key="11">
    <source>
        <dbReference type="ARBA" id="ARBA00023204"/>
    </source>
</evidence>
<name>A0A4Z0WFX1_9GAMM</name>
<dbReference type="SUPFAM" id="SSF52540">
    <property type="entry name" value="P-loop containing nucleoside triphosphate hydrolases"/>
    <property type="match status" value="2"/>
</dbReference>
<dbReference type="Proteomes" id="UP000297475">
    <property type="component" value="Unassembled WGS sequence"/>
</dbReference>
<keyword evidence="12" id="KW-0413">Isomerase</keyword>
<dbReference type="Pfam" id="PF13307">
    <property type="entry name" value="Helicase_C_2"/>
    <property type="match status" value="1"/>
</dbReference>
<dbReference type="GO" id="GO:0005524">
    <property type="term" value="F:ATP binding"/>
    <property type="evidence" value="ECO:0007669"/>
    <property type="project" value="UniProtKB-KW"/>
</dbReference>
<keyword evidence="16" id="KW-1185">Reference proteome</keyword>
<evidence type="ECO:0000256" key="5">
    <source>
        <dbReference type="ARBA" id="ARBA00022801"/>
    </source>
</evidence>
<dbReference type="PROSITE" id="PS51193">
    <property type="entry name" value="HELICASE_ATP_BIND_2"/>
    <property type="match status" value="1"/>
</dbReference>
<sequence length="772" mass="87698">MCFRVGIRALCDFCDRYGDLDLRFTPAPTAEQGQAGHQVMGQRRARTHDLEVSVTRELVLSGVRLQLQGRVDALDSQARCVEEFKTHRGDLSRQGANQRTLHWAQVQTYGALLCHERDWDEITLRLIYFNIDDQQETQLSEQWTAVELEAALLARCHRFVDWARREARHRSQRDQGLRRLRFPFAEFRPGQRGLAESVYKAVHTGRTLLLEAPTGLGKTLGTLFPALRAMPERQQDRLLWLCARTSGRGLALDGLRRLRSGPEPALPVRALELVARERACEHPDKACHGDACPLAAGFYDRLPAARQEALTAPDSTPMVDWPLLDQARVRQVALRHQICPYYLSQELARWSDVIVADYNHYFDRSALLHALAVQEQWRLTLLVDEAHNLLERARSMYSVSLRKQALLTARQQAPAPVRRTLDRLNRGWNALLQQEGLAADTTVRAAHYQEADQAPTVLTGPLRQFLQSWSDWFADHPAEALPDVQAFYFEARQFQLLTESFDTHSLFDITLHPGRNRSELCLRNLVPAPFLAPRLETGHSSILFSATLRPMTYYRELLGLPAGTVQQSLPPVFRPEQLEVRVARQLSTRFRDRAASLDPIVQCMVHQYRQTPGPYMAYFSSFAYLDQVADRLAGEAPDIPQWRQHAGMSEPARDAFVAHFRTRTPGIGFAVLGGIFGEGIDLPGDQLLGVFIATLGLPQWNAVNECQRARLQQQFGAGYEFTYLYPGLQRVVQAAGRVIRTETDQGVIWLLDDRYANPDIQALLPAWWQLRG</sequence>
<dbReference type="Gene3D" id="3.40.50.300">
    <property type="entry name" value="P-loop containing nucleotide triphosphate hydrolases"/>
    <property type="match status" value="2"/>
</dbReference>
<feature type="domain" description="Helicase ATP-binding" evidence="14">
    <location>
        <begin position="177"/>
        <end position="448"/>
    </location>
</feature>
<keyword evidence="5" id="KW-0378">Hydrolase</keyword>
<dbReference type="InterPro" id="IPR042493">
    <property type="entry name" value="XPD_DNA_FeS"/>
</dbReference>
<dbReference type="InterPro" id="IPR014013">
    <property type="entry name" value="Helic_SF1/SF2_ATP-bd_DinG/Rad3"/>
</dbReference>
<dbReference type="InterPro" id="IPR011604">
    <property type="entry name" value="PDDEXK-like_dom_sf"/>
</dbReference>
<evidence type="ECO:0000256" key="2">
    <source>
        <dbReference type="ARBA" id="ARBA00022723"/>
    </source>
</evidence>
<dbReference type="Gene3D" id="1.10.30.20">
    <property type="entry name" value="Bacterial XPD DNA helicase, FeS cluster domain"/>
    <property type="match status" value="1"/>
</dbReference>
<evidence type="ECO:0000256" key="13">
    <source>
        <dbReference type="ARBA" id="ARBA00038058"/>
    </source>
</evidence>
<proteinExistence type="inferred from homology"/>
<evidence type="ECO:0000256" key="6">
    <source>
        <dbReference type="ARBA" id="ARBA00022806"/>
    </source>
</evidence>
<evidence type="ECO:0000256" key="8">
    <source>
        <dbReference type="ARBA" id="ARBA00023004"/>
    </source>
</evidence>
<keyword evidence="4" id="KW-0227">DNA damage</keyword>
<dbReference type="EMBL" id="SRMF01000002">
    <property type="protein sequence ID" value="TGG94322.1"/>
    <property type="molecule type" value="Genomic_DNA"/>
</dbReference>
<keyword evidence="8" id="KW-0408">Iron</keyword>
<keyword evidence="1" id="KW-0004">4Fe-4S</keyword>
<organism evidence="15 16">
    <name type="scientific">Natronospirillum operosum</name>
    <dbReference type="NCBI Taxonomy" id="2759953"/>
    <lineage>
        <taxon>Bacteria</taxon>
        <taxon>Pseudomonadati</taxon>
        <taxon>Pseudomonadota</taxon>
        <taxon>Gammaproteobacteria</taxon>
        <taxon>Oceanospirillales</taxon>
        <taxon>Natronospirillaceae</taxon>
        <taxon>Natronospirillum</taxon>
    </lineage>
</organism>
<dbReference type="SMART" id="SM00491">
    <property type="entry name" value="HELICc2"/>
    <property type="match status" value="1"/>
</dbReference>
<reference evidence="15 16" key="1">
    <citation type="submission" date="2019-04" db="EMBL/GenBank/DDBJ databases">
        <title>Natronospirillum operosus gen. nov., sp. nov., a haloalkaliphilic satellite isolated from decaying biomass of laboratory culture of cyanobacterium Geitlerinema sp. and proposal of Natronospirillaceae fam. nov. and Saccharospirillaceae fam. nov.</title>
        <authorList>
            <person name="Kevbrin V."/>
            <person name="Boltyanskaya Y."/>
            <person name="Koziaeva V."/>
            <person name="Grouzdev D.S."/>
            <person name="Park M."/>
            <person name="Cho J."/>
        </authorList>
    </citation>
    <scope>NUCLEOTIDE SEQUENCE [LARGE SCALE GENOMIC DNA]</scope>
    <source>
        <strain evidence="15 16">G-116</strain>
    </source>
</reference>
<dbReference type="InterPro" id="IPR006555">
    <property type="entry name" value="ATP-dep_Helicase_C"/>
</dbReference>
<dbReference type="Gene3D" id="3.90.320.10">
    <property type="match status" value="1"/>
</dbReference>
<dbReference type="InterPro" id="IPR006554">
    <property type="entry name" value="Helicase-like_DEXD_c2"/>
</dbReference>
<accession>A0A4Z0WFX1</accession>
<evidence type="ECO:0000256" key="9">
    <source>
        <dbReference type="ARBA" id="ARBA00023014"/>
    </source>
</evidence>
<dbReference type="GO" id="GO:0051539">
    <property type="term" value="F:4 iron, 4 sulfur cluster binding"/>
    <property type="evidence" value="ECO:0007669"/>
    <property type="project" value="UniProtKB-KW"/>
</dbReference>
<dbReference type="InterPro" id="IPR010614">
    <property type="entry name" value="RAD3-like_helicase_DEAD"/>
</dbReference>
<evidence type="ECO:0000256" key="10">
    <source>
        <dbReference type="ARBA" id="ARBA00023125"/>
    </source>
</evidence>
<dbReference type="GO" id="GO:0003678">
    <property type="term" value="F:DNA helicase activity"/>
    <property type="evidence" value="ECO:0007669"/>
    <property type="project" value="InterPro"/>
</dbReference>
<dbReference type="PANTHER" id="PTHR11472:SF34">
    <property type="entry name" value="REGULATOR OF TELOMERE ELONGATION HELICASE 1"/>
    <property type="match status" value="1"/>
</dbReference>
<dbReference type="OrthoDB" id="9765586at2"/>
<evidence type="ECO:0000256" key="7">
    <source>
        <dbReference type="ARBA" id="ARBA00022840"/>
    </source>
</evidence>
<keyword evidence="3" id="KW-0547">Nucleotide-binding</keyword>
<keyword evidence="7" id="KW-0067">ATP-binding</keyword>
<evidence type="ECO:0000256" key="1">
    <source>
        <dbReference type="ARBA" id="ARBA00022485"/>
    </source>
</evidence>
<protein>
    <submittedName>
        <fullName evidence="15">ATP-dependent DNA helicase</fullName>
    </submittedName>
</protein>
<dbReference type="PANTHER" id="PTHR11472">
    <property type="entry name" value="DNA REPAIR DEAD HELICASE RAD3/XP-D SUBFAMILY MEMBER"/>
    <property type="match status" value="1"/>
</dbReference>
<comment type="caution">
    <text evidence="15">The sequence shown here is derived from an EMBL/GenBank/DDBJ whole genome shotgun (WGS) entry which is preliminary data.</text>
</comment>
<dbReference type="InterPro" id="IPR027417">
    <property type="entry name" value="P-loop_NTPase"/>
</dbReference>
<keyword evidence="11" id="KW-0234">DNA repair</keyword>
<dbReference type="InterPro" id="IPR045028">
    <property type="entry name" value="DinG/Rad3-like"/>
</dbReference>
<keyword evidence="2" id="KW-0479">Metal-binding</keyword>
<dbReference type="AlphaFoldDB" id="A0A4Z0WFX1"/>
<dbReference type="Pfam" id="PF06733">
    <property type="entry name" value="DEAD_2"/>
    <property type="match status" value="1"/>
</dbReference>
<dbReference type="GO" id="GO:0016818">
    <property type="term" value="F:hydrolase activity, acting on acid anhydrides, in phosphorus-containing anhydrides"/>
    <property type="evidence" value="ECO:0007669"/>
    <property type="project" value="InterPro"/>
</dbReference>
<keyword evidence="9" id="KW-0411">Iron-sulfur</keyword>
<dbReference type="GO" id="GO:0046872">
    <property type="term" value="F:metal ion binding"/>
    <property type="evidence" value="ECO:0007669"/>
    <property type="project" value="UniProtKB-KW"/>
</dbReference>
<evidence type="ECO:0000256" key="12">
    <source>
        <dbReference type="ARBA" id="ARBA00023235"/>
    </source>
</evidence>
<dbReference type="GO" id="GO:0003677">
    <property type="term" value="F:DNA binding"/>
    <property type="evidence" value="ECO:0007669"/>
    <property type="project" value="UniProtKB-KW"/>
</dbReference>
<evidence type="ECO:0000313" key="15">
    <source>
        <dbReference type="EMBL" id="TGG94322.1"/>
    </source>
</evidence>
<comment type="similarity">
    <text evidence="13">Belongs to the helicase family. DinG subfamily.</text>
</comment>
<dbReference type="SMART" id="SM00488">
    <property type="entry name" value="DEXDc2"/>
    <property type="match status" value="1"/>
</dbReference>